<comment type="caution">
    <text evidence="2">The sequence shown here is derived from an EMBL/GenBank/DDBJ whole genome shotgun (WGS) entry which is preliminary data.</text>
</comment>
<evidence type="ECO:0000256" key="1">
    <source>
        <dbReference type="SAM" id="MobiDB-lite"/>
    </source>
</evidence>
<dbReference type="Pfam" id="PF10691">
    <property type="entry name" value="DUF2497"/>
    <property type="match status" value="1"/>
</dbReference>
<proteinExistence type="predicted"/>
<evidence type="ECO:0000313" key="3">
    <source>
        <dbReference type="Proteomes" id="UP000475385"/>
    </source>
</evidence>
<dbReference type="InterPro" id="IPR019632">
    <property type="entry name" value="DUF2497"/>
</dbReference>
<feature type="region of interest" description="Disordered" evidence="1">
    <location>
        <begin position="1"/>
        <end position="101"/>
    </location>
</feature>
<protein>
    <submittedName>
        <fullName evidence="2">DUF2497 domain-containing protein</fullName>
    </submittedName>
</protein>
<dbReference type="AlphaFoldDB" id="A0A6M1LPA8"/>
<dbReference type="EMBL" id="JAAIKB010000007">
    <property type="protein sequence ID" value="NGM21983.1"/>
    <property type="molecule type" value="Genomic_DNA"/>
</dbReference>
<organism evidence="2 3">
    <name type="scientific">Falsiroseomonas algicola</name>
    <dbReference type="NCBI Taxonomy" id="2716930"/>
    <lineage>
        <taxon>Bacteria</taxon>
        <taxon>Pseudomonadati</taxon>
        <taxon>Pseudomonadota</taxon>
        <taxon>Alphaproteobacteria</taxon>
        <taxon>Acetobacterales</taxon>
        <taxon>Roseomonadaceae</taxon>
        <taxon>Falsiroseomonas</taxon>
    </lineage>
</organism>
<accession>A0A6M1LPA8</accession>
<feature type="compositionally biased region" description="Gly residues" evidence="1">
    <location>
        <begin position="1"/>
        <end position="16"/>
    </location>
</feature>
<dbReference type="Proteomes" id="UP000475385">
    <property type="component" value="Unassembled WGS sequence"/>
</dbReference>
<gene>
    <name evidence="2" type="ORF">G3576_18310</name>
</gene>
<feature type="compositionally biased region" description="Pro residues" evidence="1">
    <location>
        <begin position="61"/>
        <end position="78"/>
    </location>
</feature>
<reference evidence="2 3" key="1">
    <citation type="submission" date="2020-03" db="EMBL/GenBank/DDBJ databases">
        <title>Roseomonas stagni sp. nov., isolated from pond water in Japan.</title>
        <authorList>
            <person name="Furuhata K."/>
            <person name="Miyamoto H."/>
            <person name="Goto K."/>
        </authorList>
    </citation>
    <scope>NUCLEOTIDE SEQUENCE [LARGE SCALE GENOMIC DNA]</scope>
    <source>
        <strain evidence="2 3">PeD5</strain>
    </source>
</reference>
<name>A0A6M1LPA8_9PROT</name>
<sequence>MSGAAGKPGGPQGGPQGADPAMDDILASIRRILNEDETPATPSSAPPAEPLELTEAMLVASPPPPEPAPPAAEPPPAPTHVSLPAEPEPEGPPQPLPAAAPVIPADGLIAPAVAAATTAALGQLLRSVAAERQAPVYRGGPSIEDVVREELRPLLKEWLDQHLPPLVERLVRAEIERVVGRALP</sequence>
<evidence type="ECO:0000313" key="2">
    <source>
        <dbReference type="EMBL" id="NGM21983.1"/>
    </source>
</evidence>
<keyword evidence="3" id="KW-1185">Reference proteome</keyword>